<dbReference type="Proteomes" id="UP000274822">
    <property type="component" value="Unassembled WGS sequence"/>
</dbReference>
<evidence type="ECO:0000313" key="2">
    <source>
        <dbReference type="EMBL" id="RUS24205.1"/>
    </source>
</evidence>
<feature type="compositionally biased region" description="Basic and acidic residues" evidence="1">
    <location>
        <begin position="271"/>
        <end position="283"/>
    </location>
</feature>
<dbReference type="AlphaFoldDB" id="A0A433Q326"/>
<evidence type="ECO:0000256" key="1">
    <source>
        <dbReference type="SAM" id="MobiDB-lite"/>
    </source>
</evidence>
<proteinExistence type="predicted"/>
<accession>A0A433Q326</accession>
<reference evidence="2 3" key="1">
    <citation type="journal article" date="2018" name="New Phytol.">
        <title>Phylogenomics of Endogonaceae and evolution of mycorrhizas within Mucoromycota.</title>
        <authorList>
            <person name="Chang Y."/>
            <person name="Desiro A."/>
            <person name="Na H."/>
            <person name="Sandor L."/>
            <person name="Lipzen A."/>
            <person name="Clum A."/>
            <person name="Barry K."/>
            <person name="Grigoriev I.V."/>
            <person name="Martin F.M."/>
            <person name="Stajich J.E."/>
            <person name="Smith M.E."/>
            <person name="Bonito G."/>
            <person name="Spatafora J.W."/>
        </authorList>
    </citation>
    <scope>NUCLEOTIDE SEQUENCE [LARGE SCALE GENOMIC DNA]</scope>
    <source>
        <strain evidence="2 3">AD002</strain>
    </source>
</reference>
<dbReference type="EMBL" id="RBNJ01016845">
    <property type="protein sequence ID" value="RUS24205.1"/>
    <property type="molecule type" value="Genomic_DNA"/>
</dbReference>
<feature type="compositionally biased region" description="Pro residues" evidence="1">
    <location>
        <begin position="136"/>
        <end position="158"/>
    </location>
</feature>
<organism evidence="2 3">
    <name type="scientific">Jimgerdemannia flammicorona</name>
    <dbReference type="NCBI Taxonomy" id="994334"/>
    <lineage>
        <taxon>Eukaryota</taxon>
        <taxon>Fungi</taxon>
        <taxon>Fungi incertae sedis</taxon>
        <taxon>Mucoromycota</taxon>
        <taxon>Mucoromycotina</taxon>
        <taxon>Endogonomycetes</taxon>
        <taxon>Endogonales</taxon>
        <taxon>Endogonaceae</taxon>
        <taxon>Jimgerdemannia</taxon>
    </lineage>
</organism>
<protein>
    <submittedName>
        <fullName evidence="2">Uncharacterized protein</fullName>
    </submittedName>
</protein>
<comment type="caution">
    <text evidence="2">The sequence shown here is derived from an EMBL/GenBank/DDBJ whole genome shotgun (WGS) entry which is preliminary data.</text>
</comment>
<keyword evidence="3" id="KW-1185">Reference proteome</keyword>
<name>A0A433Q326_9FUNG</name>
<feature type="region of interest" description="Disordered" evidence="1">
    <location>
        <begin position="271"/>
        <end position="306"/>
    </location>
</feature>
<feature type="region of interest" description="Disordered" evidence="1">
    <location>
        <begin position="128"/>
        <end position="179"/>
    </location>
</feature>
<evidence type="ECO:0000313" key="3">
    <source>
        <dbReference type="Proteomes" id="UP000274822"/>
    </source>
</evidence>
<gene>
    <name evidence="2" type="ORF">BC938DRAFT_473953</name>
</gene>
<sequence>MADEKQPPQDLPTAITPANFSSRFQEFGLLLDQYRDVLDTHPELVESVNTISTQILHGVPVNFEAYGTWLAGFRTQPSASVIDTTATNIHADAAPPPYTPAARTNTAIEPVVPLPPKIPARVAPTALFTQPQGPSFGPPPPPPPPPPLHLHPPTPPPFLNFNSFTPQPPPNPGPGIFLSFGKHQFTFPFRSSAAEEQTAQRQQELKARQQGAVAEQQALAVRAMSIAAAMGASQVAAGMRETQNAIRIESKRAMKEFKEARKEAKKLAKEAVKSAGKDVEKNLKGAAKGGGEGNEEADEKVREGDA</sequence>